<dbReference type="AlphaFoldDB" id="A0A3P1SZB7"/>
<keyword evidence="1" id="KW-0472">Membrane</keyword>
<organism evidence="2 3">
    <name type="scientific">Arachnia propionica</name>
    <dbReference type="NCBI Taxonomy" id="1750"/>
    <lineage>
        <taxon>Bacteria</taxon>
        <taxon>Bacillati</taxon>
        <taxon>Actinomycetota</taxon>
        <taxon>Actinomycetes</taxon>
        <taxon>Propionibacteriales</taxon>
        <taxon>Propionibacteriaceae</taxon>
        <taxon>Arachnia</taxon>
    </lineage>
</organism>
<protein>
    <submittedName>
        <fullName evidence="2">Uncharacterized protein</fullName>
    </submittedName>
</protein>
<feature type="transmembrane region" description="Helical" evidence="1">
    <location>
        <begin position="73"/>
        <end position="93"/>
    </location>
</feature>
<evidence type="ECO:0000313" key="3">
    <source>
        <dbReference type="Proteomes" id="UP000280819"/>
    </source>
</evidence>
<dbReference type="RefSeq" id="WP_185711402.1">
    <property type="nucleotide sequence ID" value="NZ_RQZG01000052.1"/>
</dbReference>
<keyword evidence="1" id="KW-0812">Transmembrane</keyword>
<keyword evidence="1" id="KW-1133">Transmembrane helix</keyword>
<comment type="caution">
    <text evidence="2">The sequence shown here is derived from an EMBL/GenBank/DDBJ whole genome shotgun (WGS) entry which is preliminary data.</text>
</comment>
<sequence length="119" mass="13360">MLTIHIVFLLFGIFSLALGRLLHTEPIPRFVPGYRGWSSWILAAPYGGFGVMGMGIIGFMPHLPPLPLPLLQVFALAVIASFLTFFLGFFIWFPRVLLPRWYPRAVKAGVPRHDPLLMG</sequence>
<name>A0A3P1SZB7_9ACTN</name>
<feature type="non-terminal residue" evidence="2">
    <location>
        <position position="119"/>
    </location>
</feature>
<proteinExistence type="predicted"/>
<feature type="transmembrane region" description="Helical" evidence="1">
    <location>
        <begin position="40"/>
        <end position="61"/>
    </location>
</feature>
<evidence type="ECO:0000313" key="2">
    <source>
        <dbReference type="EMBL" id="RRD02459.1"/>
    </source>
</evidence>
<dbReference type="EMBL" id="RQZG01000052">
    <property type="protein sequence ID" value="RRD02459.1"/>
    <property type="molecule type" value="Genomic_DNA"/>
</dbReference>
<gene>
    <name evidence="2" type="ORF">EII34_15750</name>
</gene>
<reference evidence="2 3" key="1">
    <citation type="submission" date="2018-11" db="EMBL/GenBank/DDBJ databases">
        <title>Genomes From Bacteria Associated with the Canine Oral Cavity: a Test Case for Automated Genome-Based Taxonomic Assignment.</title>
        <authorList>
            <person name="Coil D.A."/>
            <person name="Jospin G."/>
            <person name="Darling A.E."/>
            <person name="Wallis C."/>
            <person name="Davis I.J."/>
            <person name="Harris S."/>
            <person name="Eisen J.A."/>
            <person name="Holcombe L.J."/>
            <person name="O'Flynn C."/>
        </authorList>
    </citation>
    <scope>NUCLEOTIDE SEQUENCE [LARGE SCALE GENOMIC DNA]</scope>
    <source>
        <strain evidence="2 3">OH887_COT-365</strain>
    </source>
</reference>
<evidence type="ECO:0000256" key="1">
    <source>
        <dbReference type="SAM" id="Phobius"/>
    </source>
</evidence>
<accession>A0A3P1SZB7</accession>
<dbReference type="Proteomes" id="UP000280819">
    <property type="component" value="Unassembled WGS sequence"/>
</dbReference>